<dbReference type="RefSeq" id="YP_010170361.1">
    <property type="nucleotide sequence ID" value="NC_057606.1"/>
</dbReference>
<sequence length="394" mass="45371">MIESQLILKYYRINFKFGINVHFLNFLFYYLCANTIFVNFITDCYFLIPTYIDLYHYLYDSLLDVGMVSYCSSIMPGGRSLGQLGPGAPRLLRAQTATYPKAQTKEEFFKNFPKYAIKFYGNAKAEHKNILTENKGKSGIYLWYNCITLNYYIGQSKNLGDVKGGRLARYFSQSYLKSTVRGESLIRKALLKYGLENFSVLILEYCSIDLLDKREQTWIDLLEPYYNILKLVKSSRGYKHTEESLSKMRGPRPNFKPKPEHLAKLGFLAQNRVYDKTFRNAISDRLGFTVYVYDTNGKLINTYPSITKFKEAHGIKLHHKTLYKNISQGTPINGLKITLSPLQSNQSSSIVSIKNNKLKPRKIQLTNIVKPELSQTFESLSASHCGCLYKGGWR</sequence>
<dbReference type="AlphaFoldDB" id="A0A895KV04"/>
<proteinExistence type="predicted"/>
<dbReference type="InterPro" id="IPR035901">
    <property type="entry name" value="GIY-YIG_endonuc_sf"/>
</dbReference>
<dbReference type="InterPro" id="IPR006350">
    <property type="entry name" value="Intron_endoG1"/>
</dbReference>
<dbReference type="Gene3D" id="3.40.1440.10">
    <property type="entry name" value="GIY-YIG endonuclease"/>
    <property type="match status" value="1"/>
</dbReference>
<keyword evidence="1" id="KW-0472">Membrane</keyword>
<evidence type="ECO:0000259" key="2">
    <source>
        <dbReference type="PROSITE" id="PS50164"/>
    </source>
</evidence>
<dbReference type="SUPFAM" id="SSF82771">
    <property type="entry name" value="GIY-YIG endonuclease"/>
    <property type="match status" value="1"/>
</dbReference>
<dbReference type="InterPro" id="IPR000305">
    <property type="entry name" value="GIY-YIG_endonuc"/>
</dbReference>
<keyword evidence="3" id="KW-0496">Mitochondrion</keyword>
<evidence type="ECO:0000256" key="1">
    <source>
        <dbReference type="SAM" id="Phobius"/>
    </source>
</evidence>
<dbReference type="PROSITE" id="PS50164">
    <property type="entry name" value="GIY_YIG"/>
    <property type="match status" value="1"/>
</dbReference>
<dbReference type="NCBIfam" id="TIGR01453">
    <property type="entry name" value="grpIintron_endo"/>
    <property type="match status" value="1"/>
</dbReference>
<protein>
    <submittedName>
        <fullName evidence="3">GIY-YIG homing endonuclease</fullName>
    </submittedName>
</protein>
<dbReference type="GO" id="GO:0004519">
    <property type="term" value="F:endonuclease activity"/>
    <property type="evidence" value="ECO:0007669"/>
    <property type="project" value="UniProtKB-KW"/>
</dbReference>
<organism evidence="3">
    <name type="scientific">Phanerochaete carnosa</name>
    <dbReference type="NCBI Taxonomy" id="231932"/>
    <lineage>
        <taxon>Eukaryota</taxon>
        <taxon>Fungi</taxon>
        <taxon>Dikarya</taxon>
        <taxon>Basidiomycota</taxon>
        <taxon>Agaricomycotina</taxon>
        <taxon>Agaricomycetes</taxon>
        <taxon>Polyporales</taxon>
        <taxon>Phanerochaetaceae</taxon>
        <taxon>Phanerochaete</taxon>
    </lineage>
</organism>
<evidence type="ECO:0000313" key="3">
    <source>
        <dbReference type="EMBL" id="QRZ60342.1"/>
    </source>
</evidence>
<keyword evidence="1" id="KW-0812">Transmembrane</keyword>
<feature type="transmembrane region" description="Helical" evidence="1">
    <location>
        <begin position="21"/>
        <end position="41"/>
    </location>
</feature>
<dbReference type="SMART" id="SM00465">
    <property type="entry name" value="GIYc"/>
    <property type="match status" value="1"/>
</dbReference>
<geneLocation type="mitochondrion" evidence="3"/>
<keyword evidence="1" id="KW-1133">Transmembrane helix</keyword>
<keyword evidence="3" id="KW-0378">Hydrolase</keyword>
<dbReference type="InterPro" id="IPR010896">
    <property type="entry name" value="NUMOD1"/>
</dbReference>
<keyword evidence="3" id="KW-0255">Endonuclease</keyword>
<dbReference type="SMART" id="SM00497">
    <property type="entry name" value="IENR1"/>
    <property type="match status" value="1"/>
</dbReference>
<accession>A0A895KV04</accession>
<dbReference type="EMBL" id="MT090080">
    <property type="protein sequence ID" value="QRZ60342.1"/>
    <property type="molecule type" value="Genomic_DNA"/>
</dbReference>
<dbReference type="GeneID" id="67278466"/>
<name>A0A895KV04_9APHY</name>
<dbReference type="CDD" id="cd10445">
    <property type="entry name" value="GIY-YIG_bI1_like"/>
    <property type="match status" value="1"/>
</dbReference>
<keyword evidence="3" id="KW-0540">Nuclease</keyword>
<reference evidence="3" key="1">
    <citation type="journal article" date="2020" name="Int. J. Biol. Macromol.">
        <title>The 206 kbp mitochondrial genome of Phanerochaete carnosa reveals dynamics of introns, accumulation of repeat sequences and plasmid-derived genes.</title>
        <authorList>
            <person name="Wang X."/>
            <person name="Song A."/>
            <person name="Wang F."/>
            <person name="Chen M."/>
            <person name="Li X."/>
            <person name="Li Q."/>
            <person name="Liu N."/>
        </authorList>
    </citation>
    <scope>NUCLEOTIDE SEQUENCE</scope>
</reference>
<dbReference type="Pfam" id="PF07453">
    <property type="entry name" value="NUMOD1"/>
    <property type="match status" value="1"/>
</dbReference>
<gene>
    <name evidence="3" type="primary">orf394</name>
</gene>
<dbReference type="InterPro" id="IPR003647">
    <property type="entry name" value="Intron_nuc_1_rpt"/>
</dbReference>
<feature type="domain" description="GIY-YIG" evidence="2">
    <location>
        <begin position="136"/>
        <end position="228"/>
    </location>
</feature>